<evidence type="ECO:0000256" key="1">
    <source>
        <dbReference type="SAM" id="MobiDB-lite"/>
    </source>
</evidence>
<keyword evidence="3" id="KW-1185">Reference proteome</keyword>
<evidence type="ECO:0000313" key="3">
    <source>
        <dbReference type="Proteomes" id="UP001352852"/>
    </source>
</evidence>
<comment type="caution">
    <text evidence="2">The sequence shown here is derived from an EMBL/GenBank/DDBJ whole genome shotgun (WGS) entry which is preliminary data.</text>
</comment>
<name>A0ABU7DUL2_9TELE</name>
<gene>
    <name evidence="2" type="ORF">CHARACLAT_027130</name>
</gene>
<accession>A0ABU7DUL2</accession>
<protein>
    <submittedName>
        <fullName evidence="2">Uncharacterized protein</fullName>
    </submittedName>
</protein>
<dbReference type="PANTHER" id="PTHR13650:SF0">
    <property type="entry name" value="SPATACSIN"/>
    <property type="match status" value="1"/>
</dbReference>
<dbReference type="InterPro" id="IPR028103">
    <property type="entry name" value="Spatacsin"/>
</dbReference>
<sequence length="626" mass="69609">VHPEHLHCVGPQSYSTFQPKDPRDQDSLSSCSYSLAALGSPFCDERSWETRLAPMYSRAQQTASPSPPSKSAETMWFYSLPHMQFHPTPTSSHNRVPPSGAFVVFSVPETSTLSLLAVSEFSALLTFVTPGNTQTTVALWDMDSGSINYHQTEGMAVPVQHSGERQHRLLLKRSGMFQVLFAVSQQDLLSRLMLFGSAATVDTVCHLNSWGHCSIPFHALQAGLKNRQLDTVDLYLKSKENVLNPLAPVGVSEQSVDSKQSLKASVQELFLALDLLCSAVRDLNCEAQSRQFSEQLLNLTLCFINTQIRSVLLRPHYEHSDVQSIVKILDKYVTKLRSHMKRFPWALGFITSNTSAAPLQEVKGDEWEQLSTGEMIYQSILTNQIPRAQAVLGKGSQPEQHLSALRMVGLHHVLSCLQCKDLQSAKKLLTNMVRVCSNRKQAHSYSWVAGMLVPISRARGRVHPGQVASPSQGNTQTTKHTLIQTPKGNFERPINLTGMSLDCGRKPEYPRARWCPLYGSLTSVSLPQGSCGYDVAYHCHCVNLSQYSHHPCVPQLRIPVDRFKIEARDVARYGGAGVPPWSQAWGRDTSESAWWPGCSSRDPAGPSPNERRETIPQWAHHLQGEP</sequence>
<feature type="non-terminal residue" evidence="2">
    <location>
        <position position="1"/>
    </location>
</feature>
<dbReference type="PANTHER" id="PTHR13650">
    <property type="entry name" value="SPATACSIN"/>
    <property type="match status" value="1"/>
</dbReference>
<dbReference type="EMBL" id="JAHUTJ010036165">
    <property type="protein sequence ID" value="MED6278748.1"/>
    <property type="molecule type" value="Genomic_DNA"/>
</dbReference>
<feature type="region of interest" description="Disordered" evidence="1">
    <location>
        <begin position="592"/>
        <end position="626"/>
    </location>
</feature>
<evidence type="ECO:0000313" key="2">
    <source>
        <dbReference type="EMBL" id="MED6278748.1"/>
    </source>
</evidence>
<dbReference type="Proteomes" id="UP001352852">
    <property type="component" value="Unassembled WGS sequence"/>
</dbReference>
<proteinExistence type="predicted"/>
<organism evidence="2 3">
    <name type="scientific">Characodon lateralis</name>
    <dbReference type="NCBI Taxonomy" id="208331"/>
    <lineage>
        <taxon>Eukaryota</taxon>
        <taxon>Metazoa</taxon>
        <taxon>Chordata</taxon>
        <taxon>Craniata</taxon>
        <taxon>Vertebrata</taxon>
        <taxon>Euteleostomi</taxon>
        <taxon>Actinopterygii</taxon>
        <taxon>Neopterygii</taxon>
        <taxon>Teleostei</taxon>
        <taxon>Neoteleostei</taxon>
        <taxon>Acanthomorphata</taxon>
        <taxon>Ovalentaria</taxon>
        <taxon>Atherinomorphae</taxon>
        <taxon>Cyprinodontiformes</taxon>
        <taxon>Goodeidae</taxon>
        <taxon>Characodon</taxon>
    </lineage>
</organism>
<reference evidence="2 3" key="1">
    <citation type="submission" date="2021-06" db="EMBL/GenBank/DDBJ databases">
        <authorList>
            <person name="Palmer J.M."/>
        </authorList>
    </citation>
    <scope>NUCLEOTIDE SEQUENCE [LARGE SCALE GENOMIC DNA]</scope>
    <source>
        <strain evidence="2 3">CL_MEX2019</strain>
        <tissue evidence="2">Muscle</tissue>
    </source>
</reference>